<feature type="compositionally biased region" description="Low complexity" evidence="1">
    <location>
        <begin position="487"/>
        <end position="508"/>
    </location>
</feature>
<gene>
    <name evidence="2" type="ORF">EHS24_003229</name>
</gene>
<dbReference type="InterPro" id="IPR010684">
    <property type="entry name" value="RNA_pol_II_trans_fac_SIII_A"/>
</dbReference>
<dbReference type="EMBL" id="RSCE01000015">
    <property type="protein sequence ID" value="RSH77667.1"/>
    <property type="molecule type" value="Genomic_DNA"/>
</dbReference>
<proteinExistence type="predicted"/>
<dbReference type="Gene3D" id="6.10.250.3180">
    <property type="match status" value="1"/>
</dbReference>
<dbReference type="GO" id="GO:0070449">
    <property type="term" value="C:elongin complex"/>
    <property type="evidence" value="ECO:0007669"/>
    <property type="project" value="InterPro"/>
</dbReference>
<dbReference type="AlphaFoldDB" id="A0A427XFX3"/>
<dbReference type="PANTHER" id="PTHR15141">
    <property type="entry name" value="TRANSCRIPTION ELONGATION FACTOR B POLYPEPTIDE 3"/>
    <property type="match status" value="1"/>
</dbReference>
<feature type="compositionally biased region" description="Acidic residues" evidence="1">
    <location>
        <begin position="8"/>
        <end position="34"/>
    </location>
</feature>
<sequence length="539" mass="58872">MPHALDYLEYDEEEESDNDNVGDDLFGSDDDDEPAAGFSDTRIPVGSSSKVDDNDGVAAHSTHQPPPSSFIPARPEQRYKPITTHTLQPGDKPRLTVDQRLAQLRDLRTRPTPLPAMGVSSLRAQCNIVIRRNSGRIWDIGGLEYTQVAEFLDGCNRDQLEEIENNSTHIKKDTDWLWERFVVEDYPVYYGSCRERKGQQRTSGWRRMYQKAVVDAEERKQLAAERVAERYRQLEAERASKRIVVMDELIAPKRGRSGGYSSSAHSFSSVRRGAAATSTWGSGPGPSKMQTAMAKARNDATRARVALTHASGKYVPPPPRTRTARTFGGDSDLFRNPYIPNSATNAQLIAAANSYSPVSGPRLPAPRVPRPPPTVIAGAYPTPTAETRPRPPTVAPTAITAGYGHSTQPVSSAERFRIDPARDSREARPIHRPQVGNFAAPKPVRKALDFFSAPTPMRSTASPVKRAAAAIASTTASEAKRHKADGTPEATAAAAATASAAGGHATPPLHRATPPPRTNKDLESVLFAKKPKPKFMPRR</sequence>
<feature type="compositionally biased region" description="Basic residues" evidence="1">
    <location>
        <begin position="529"/>
        <end position="539"/>
    </location>
</feature>
<accession>A0A427XFX3</accession>
<dbReference type="GeneID" id="39587772"/>
<dbReference type="STRING" id="105984.A0A427XFX3"/>
<evidence type="ECO:0000313" key="2">
    <source>
        <dbReference type="EMBL" id="RSH77667.1"/>
    </source>
</evidence>
<evidence type="ECO:0000256" key="1">
    <source>
        <dbReference type="SAM" id="MobiDB-lite"/>
    </source>
</evidence>
<evidence type="ECO:0000313" key="3">
    <source>
        <dbReference type="Proteomes" id="UP000279236"/>
    </source>
</evidence>
<dbReference type="InterPro" id="IPR051870">
    <property type="entry name" value="Elongin-A_domain"/>
</dbReference>
<reference evidence="2 3" key="1">
    <citation type="submission" date="2018-11" db="EMBL/GenBank/DDBJ databases">
        <title>Genome sequence of Apiotrichum porosum DSM 27194.</title>
        <authorList>
            <person name="Aliyu H."/>
            <person name="Gorte O."/>
            <person name="Ochsenreither K."/>
        </authorList>
    </citation>
    <scope>NUCLEOTIDE SEQUENCE [LARGE SCALE GENOMIC DNA]</scope>
    <source>
        <strain evidence="2 3">DSM 27194</strain>
    </source>
</reference>
<protein>
    <recommendedName>
        <fullName evidence="4">Elongin-A</fullName>
    </recommendedName>
</protein>
<dbReference type="OrthoDB" id="21513at2759"/>
<keyword evidence="3" id="KW-1185">Reference proteome</keyword>
<dbReference type="Pfam" id="PF06881">
    <property type="entry name" value="Elongin_A"/>
    <property type="match status" value="1"/>
</dbReference>
<dbReference type="PANTHER" id="PTHR15141:SF76">
    <property type="entry name" value="TRANSCRIPTION ELONGATION FACTOR B POLYPEPTIDE 3"/>
    <property type="match status" value="1"/>
</dbReference>
<dbReference type="Proteomes" id="UP000279236">
    <property type="component" value="Unassembled WGS sequence"/>
</dbReference>
<dbReference type="RefSeq" id="XP_028472814.1">
    <property type="nucleotide sequence ID" value="XM_028618926.1"/>
</dbReference>
<feature type="region of interest" description="Disordered" evidence="1">
    <location>
        <begin position="1"/>
        <end position="76"/>
    </location>
</feature>
<comment type="caution">
    <text evidence="2">The sequence shown here is derived from an EMBL/GenBank/DDBJ whole genome shotgun (WGS) entry which is preliminary data.</text>
</comment>
<dbReference type="GO" id="GO:0006368">
    <property type="term" value="P:transcription elongation by RNA polymerase II"/>
    <property type="evidence" value="ECO:0007669"/>
    <property type="project" value="InterPro"/>
</dbReference>
<feature type="region of interest" description="Disordered" evidence="1">
    <location>
        <begin position="472"/>
        <end position="539"/>
    </location>
</feature>
<organism evidence="2 3">
    <name type="scientific">Apiotrichum porosum</name>
    <dbReference type="NCBI Taxonomy" id="105984"/>
    <lineage>
        <taxon>Eukaryota</taxon>
        <taxon>Fungi</taxon>
        <taxon>Dikarya</taxon>
        <taxon>Basidiomycota</taxon>
        <taxon>Agaricomycotina</taxon>
        <taxon>Tremellomycetes</taxon>
        <taxon>Trichosporonales</taxon>
        <taxon>Trichosporonaceae</taxon>
        <taxon>Apiotrichum</taxon>
    </lineage>
</organism>
<name>A0A427XFX3_9TREE</name>
<evidence type="ECO:0008006" key="4">
    <source>
        <dbReference type="Google" id="ProtNLM"/>
    </source>
</evidence>